<sequence>MNITAINVFIEVDGKQTMAFIGKEQAELFVRMLPSFQDGQPNAPKLYTLPASVAAPLEKTRAALYDCLMKPKAAEKGQTP</sequence>
<evidence type="ECO:0000313" key="2">
    <source>
        <dbReference type="Proteomes" id="UP000595064"/>
    </source>
</evidence>
<name>A0A7T2YX11_9BURK</name>
<protein>
    <submittedName>
        <fullName evidence="1">Uncharacterized protein</fullName>
    </submittedName>
</protein>
<keyword evidence="2" id="KW-1185">Reference proteome</keyword>
<dbReference type="AlphaFoldDB" id="A0A7T2YX11"/>
<gene>
    <name evidence="1" type="ORF">I6G47_09755</name>
</gene>
<evidence type="ECO:0000313" key="1">
    <source>
        <dbReference type="EMBL" id="QPS83324.1"/>
    </source>
</evidence>
<dbReference type="EMBL" id="CP065748">
    <property type="protein sequence ID" value="QPS83324.1"/>
    <property type="molecule type" value="Genomic_DNA"/>
</dbReference>
<reference evidence="1 2" key="1">
    <citation type="submission" date="2020-12" db="EMBL/GenBank/DDBJ databases">
        <title>FDA dAtabase for Regulatory Grade micrObial Sequences (FDA-ARGOS): Supporting development and validation of Infectious Disease Dx tests.</title>
        <authorList>
            <person name="Sproer C."/>
            <person name="Gronow S."/>
            <person name="Severitt S."/>
            <person name="Schroder I."/>
            <person name="Tallon L."/>
            <person name="Sadzewicz L."/>
            <person name="Zhao X."/>
            <person name="Boylan J."/>
            <person name="Ott S."/>
            <person name="Bowen H."/>
            <person name="Vavikolanu K."/>
            <person name="Mehta A."/>
            <person name="Aluvathingal J."/>
            <person name="Nadendla S."/>
            <person name="Lowell S."/>
            <person name="Myers T."/>
            <person name="Yan Y."/>
            <person name="Sichtig H."/>
        </authorList>
    </citation>
    <scope>NUCLEOTIDE SEQUENCE [LARGE SCALE GENOMIC DNA]</scope>
    <source>
        <strain evidence="1 2">FDAARGOS_890</strain>
    </source>
</reference>
<dbReference type="Proteomes" id="UP000595064">
    <property type="component" value="Chromosome"/>
</dbReference>
<accession>A0A7T2YX11</accession>
<dbReference type="KEGG" id="dla:I6G47_09755"/>
<organism evidence="1 2">
    <name type="scientific">Delftia lacustris</name>
    <dbReference type="NCBI Taxonomy" id="558537"/>
    <lineage>
        <taxon>Bacteria</taxon>
        <taxon>Pseudomonadati</taxon>
        <taxon>Pseudomonadota</taxon>
        <taxon>Betaproteobacteria</taxon>
        <taxon>Burkholderiales</taxon>
        <taxon>Comamonadaceae</taxon>
        <taxon>Delftia</taxon>
    </lineage>
</organism>
<proteinExistence type="predicted"/>
<dbReference type="RefSeq" id="WP_016453005.1">
    <property type="nucleotide sequence ID" value="NZ_CP065748.1"/>
</dbReference>